<keyword evidence="4" id="KW-1185">Reference proteome</keyword>
<dbReference type="AlphaFoldDB" id="H5XHA6"/>
<keyword evidence="2" id="KW-0812">Transmembrane</keyword>
<accession>H5XHA6</accession>
<dbReference type="RefSeq" id="WP_005455308.1">
    <property type="nucleotide sequence ID" value="NZ_CM001440.1"/>
</dbReference>
<feature type="transmembrane region" description="Helical" evidence="2">
    <location>
        <begin position="80"/>
        <end position="100"/>
    </location>
</feature>
<dbReference type="STRING" id="882082.SaccyDRAFT_1693"/>
<keyword evidence="2" id="KW-0472">Membrane</keyword>
<gene>
    <name evidence="3" type="ORF">SaccyDRAFT_1693</name>
</gene>
<dbReference type="HOGENOM" id="CLU_1757493_0_0_11"/>
<evidence type="ECO:0000313" key="3">
    <source>
        <dbReference type="EMBL" id="EHR60591.1"/>
    </source>
</evidence>
<protein>
    <submittedName>
        <fullName evidence="3">Uncharacterized protein</fullName>
    </submittedName>
</protein>
<feature type="transmembrane region" description="Helical" evidence="2">
    <location>
        <begin position="107"/>
        <end position="125"/>
    </location>
</feature>
<organism evidence="3 4">
    <name type="scientific">Saccharomonospora cyanea NA-134</name>
    <dbReference type="NCBI Taxonomy" id="882082"/>
    <lineage>
        <taxon>Bacteria</taxon>
        <taxon>Bacillati</taxon>
        <taxon>Actinomycetota</taxon>
        <taxon>Actinomycetes</taxon>
        <taxon>Pseudonocardiales</taxon>
        <taxon>Pseudonocardiaceae</taxon>
        <taxon>Saccharomonospora</taxon>
    </lineage>
</organism>
<reference evidence="3 4" key="1">
    <citation type="submission" date="2011-11" db="EMBL/GenBank/DDBJ databases">
        <title>The Noncontiguous Finished sequence of Saccharomonospora cyanea NA-134.</title>
        <authorList>
            <consortium name="US DOE Joint Genome Institute"/>
            <person name="Lucas S."/>
            <person name="Han J."/>
            <person name="Lapidus A."/>
            <person name="Cheng J.-F."/>
            <person name="Goodwin L."/>
            <person name="Pitluck S."/>
            <person name="Peters L."/>
            <person name="Ovchinnikova G."/>
            <person name="Lu M."/>
            <person name="Detter J.C."/>
            <person name="Han C."/>
            <person name="Tapia R."/>
            <person name="Land M."/>
            <person name="Hauser L."/>
            <person name="Kyrpides N."/>
            <person name="Ivanova N."/>
            <person name="Pagani I."/>
            <person name="Brambilla E.-M."/>
            <person name="Klenk H.-P."/>
            <person name="Woyke T."/>
        </authorList>
    </citation>
    <scope>NUCLEOTIDE SEQUENCE [LARGE SCALE GENOMIC DNA]</scope>
    <source>
        <strain evidence="3 4">NA-134</strain>
    </source>
</reference>
<sequence length="148" mass="16314">MTTPPPGQPMPPQPIQYPQAPPLHGHHYPPPPQHYAYPPAYPVPPQPAKRTPWHHYVTWPAVGLTALTEVYTGIARIADYQSVIVLAFLATAASITALAVSVRARHAVTIVFAVLSLLAALYLLGTGYDAMEQYQHILDETLRELDDF</sequence>
<evidence type="ECO:0000313" key="4">
    <source>
        <dbReference type="Proteomes" id="UP000002791"/>
    </source>
</evidence>
<name>H5XHA6_9PSEU</name>
<dbReference type="OrthoDB" id="10007720at2"/>
<feature type="region of interest" description="Disordered" evidence="1">
    <location>
        <begin position="1"/>
        <end position="23"/>
    </location>
</feature>
<evidence type="ECO:0000256" key="2">
    <source>
        <dbReference type="SAM" id="Phobius"/>
    </source>
</evidence>
<keyword evidence="2" id="KW-1133">Transmembrane helix</keyword>
<dbReference type="Proteomes" id="UP000002791">
    <property type="component" value="Chromosome"/>
</dbReference>
<evidence type="ECO:0000256" key="1">
    <source>
        <dbReference type="SAM" id="MobiDB-lite"/>
    </source>
</evidence>
<feature type="compositionally biased region" description="Pro residues" evidence="1">
    <location>
        <begin position="1"/>
        <end position="21"/>
    </location>
</feature>
<proteinExistence type="predicted"/>
<dbReference type="EMBL" id="CM001440">
    <property type="protein sequence ID" value="EHR60591.1"/>
    <property type="molecule type" value="Genomic_DNA"/>
</dbReference>